<accession>A0ABT9D7P1</accession>
<keyword evidence="2" id="KW-0812">Transmembrane</keyword>
<organism evidence="4 5">
    <name type="scientific">Actinotalea lenta</name>
    <dbReference type="NCBI Taxonomy" id="3064654"/>
    <lineage>
        <taxon>Bacteria</taxon>
        <taxon>Bacillati</taxon>
        <taxon>Actinomycetota</taxon>
        <taxon>Actinomycetes</taxon>
        <taxon>Micrococcales</taxon>
        <taxon>Cellulomonadaceae</taxon>
        <taxon>Actinotalea</taxon>
    </lineage>
</organism>
<reference evidence="4 5" key="1">
    <citation type="submission" date="2023-07" db="EMBL/GenBank/DDBJ databases">
        <title>Description of novel actinomycetes strains, isolated from tidal flat sediment.</title>
        <authorList>
            <person name="Lu C."/>
        </authorList>
    </citation>
    <scope>NUCLEOTIDE SEQUENCE [LARGE SCALE GENOMIC DNA]</scope>
    <source>
        <strain evidence="4 5">SYSU T00b441</strain>
    </source>
</reference>
<evidence type="ECO:0000256" key="2">
    <source>
        <dbReference type="SAM" id="Phobius"/>
    </source>
</evidence>
<keyword evidence="2" id="KW-0472">Membrane</keyword>
<keyword evidence="5" id="KW-1185">Reference proteome</keyword>
<proteinExistence type="predicted"/>
<evidence type="ECO:0000256" key="1">
    <source>
        <dbReference type="SAM" id="MobiDB-lite"/>
    </source>
</evidence>
<dbReference type="PANTHER" id="PTHR35788:SF1">
    <property type="entry name" value="EXPORTED PROTEIN"/>
    <property type="match status" value="1"/>
</dbReference>
<evidence type="ECO:0000313" key="5">
    <source>
        <dbReference type="Proteomes" id="UP001232536"/>
    </source>
</evidence>
<evidence type="ECO:0000313" key="4">
    <source>
        <dbReference type="EMBL" id="MDO8106878.1"/>
    </source>
</evidence>
<sequence>MSDRGDRGAVERRDAGASQDTEVPGPHDEAPSADPEPGPQVPAAPATPTSDRTRRRGLRALATAVAVLVVLAGAYVGALWLLADRVPSGTVVAGVDIGGMSADAAVRVLQDGLAGATTHPVPVSAGDKRTSLDPGQAGLSLDARATVDQVTGFGLDPARLWRQVFGGGVVTPVTVVDDNALDQVLGTVAAALETAPVDGTVVFVGTQIRTTAPSDGTRVDVPAARSLLVDGWLTAPRPVELPTIVETPTIDQAEVDRAVRELATPVESAPVTVDVAGQSAELPVSVLTDAASFEPRDGTLTLTMDGALLADAVRARTTDLLTPAADATFVFKDHRPVVVPGTPGTTLDPDTLGAAVAKAATSTGRTASVTLVPTEPQESTAALDALGITEIVSEFVTPLTSNHIRTINIANGATKINGVLVRPGETFSLGDTISPIDAAHGYVQAGAIVNGEHTEAWGGGLSQLSTTTYNAAYFAGMDLVEHTPHSEYFQRYPEGREATIFIPTLDMKWRNNTPYGALIQAWVDPAANNVHVRIWGTKYWTVQSSTSGRWNVHRPTTVYSQSPTCTPQRAGNPGFTVKVTRTVLLDGEETSHRSWTVTYRPQNEVVCGAPPTSAG</sequence>
<evidence type="ECO:0000259" key="3">
    <source>
        <dbReference type="Pfam" id="PF12229"/>
    </source>
</evidence>
<dbReference type="Pfam" id="PF04294">
    <property type="entry name" value="VanW"/>
    <property type="match status" value="1"/>
</dbReference>
<protein>
    <submittedName>
        <fullName evidence="4">VanW family protein</fullName>
    </submittedName>
</protein>
<dbReference type="RefSeq" id="WP_304600516.1">
    <property type="nucleotide sequence ID" value="NZ_JAUQYP010000001.1"/>
</dbReference>
<dbReference type="PANTHER" id="PTHR35788">
    <property type="entry name" value="EXPORTED PROTEIN-RELATED"/>
    <property type="match status" value="1"/>
</dbReference>
<keyword evidence="2" id="KW-1133">Transmembrane helix</keyword>
<feature type="region of interest" description="Disordered" evidence="1">
    <location>
        <begin position="1"/>
        <end position="53"/>
    </location>
</feature>
<dbReference type="InterPro" id="IPR052913">
    <property type="entry name" value="Glycopeptide_resist_protein"/>
</dbReference>
<dbReference type="EMBL" id="JAUQYP010000001">
    <property type="protein sequence ID" value="MDO8106878.1"/>
    <property type="molecule type" value="Genomic_DNA"/>
</dbReference>
<name>A0ABT9D7P1_9CELL</name>
<feature type="transmembrane region" description="Helical" evidence="2">
    <location>
        <begin position="60"/>
        <end position="83"/>
    </location>
</feature>
<feature type="domain" description="YoaR-like putative peptidoglycan binding" evidence="3">
    <location>
        <begin position="293"/>
        <end position="362"/>
    </location>
</feature>
<comment type="caution">
    <text evidence="4">The sequence shown here is derived from an EMBL/GenBank/DDBJ whole genome shotgun (WGS) entry which is preliminary data.</text>
</comment>
<dbReference type="InterPro" id="IPR022029">
    <property type="entry name" value="YoaR-like_PG-bd"/>
</dbReference>
<gene>
    <name evidence="4" type="ORF">Q6348_06665</name>
</gene>
<dbReference type="Pfam" id="PF12229">
    <property type="entry name" value="PG_binding_4"/>
    <property type="match status" value="2"/>
</dbReference>
<dbReference type="Proteomes" id="UP001232536">
    <property type="component" value="Unassembled WGS sequence"/>
</dbReference>
<feature type="domain" description="YoaR-like putative peptidoglycan binding" evidence="3">
    <location>
        <begin position="134"/>
        <end position="230"/>
    </location>
</feature>
<dbReference type="InterPro" id="IPR007391">
    <property type="entry name" value="Vancomycin_resist_VanW"/>
</dbReference>
<feature type="compositionally biased region" description="Basic and acidic residues" evidence="1">
    <location>
        <begin position="1"/>
        <end position="15"/>
    </location>
</feature>